<dbReference type="Pfam" id="PF13511">
    <property type="entry name" value="DUF4124"/>
    <property type="match status" value="1"/>
</dbReference>
<dbReference type="EMBL" id="JAWIIJ010000021">
    <property type="protein sequence ID" value="MDV2080908.1"/>
    <property type="molecule type" value="Genomic_DNA"/>
</dbReference>
<feature type="signal peptide" evidence="2">
    <location>
        <begin position="1"/>
        <end position="21"/>
    </location>
</feature>
<accession>A0ABU3W2Y1</accession>
<evidence type="ECO:0000256" key="2">
    <source>
        <dbReference type="SAM" id="SignalP"/>
    </source>
</evidence>
<reference evidence="4 5" key="1">
    <citation type="submission" date="2023-10" db="EMBL/GenBank/DDBJ databases">
        <title>Characteristics and mechanism of a salt-tolerant marine origin heterotrophic nitrifying- aerobic denitrifying bacteria Marinobacter xestospongiae HN1.</title>
        <authorList>
            <person name="Qi R."/>
        </authorList>
    </citation>
    <scope>NUCLEOTIDE SEQUENCE [LARGE SCALE GENOMIC DNA]</scope>
    <source>
        <strain evidence="4 5">HN1</strain>
    </source>
</reference>
<keyword evidence="2" id="KW-0732">Signal</keyword>
<feature type="chain" id="PRO_5046118352" evidence="2">
    <location>
        <begin position="22"/>
        <end position="153"/>
    </location>
</feature>
<dbReference type="Proteomes" id="UP001269819">
    <property type="component" value="Unassembled WGS sequence"/>
</dbReference>
<evidence type="ECO:0000313" key="5">
    <source>
        <dbReference type="Proteomes" id="UP001269819"/>
    </source>
</evidence>
<proteinExistence type="predicted"/>
<comment type="caution">
    <text evidence="4">The sequence shown here is derived from an EMBL/GenBank/DDBJ whole genome shotgun (WGS) entry which is preliminary data.</text>
</comment>
<feature type="compositionally biased region" description="Basic and acidic residues" evidence="1">
    <location>
        <begin position="66"/>
        <end position="79"/>
    </location>
</feature>
<sequence>MNSRSLILALTIALAPGVASSASVYKWTDENGVTHFGDRQPTGQRTESVNIRTGAPSGSPSTSRSPQERAAELEQRQMDEAEIERLTEVERARQKQRAANCETAQANLKVLTQGGRVRMEENGEQRYLSPEEIVEQRRTFQELADENCGPETP</sequence>
<name>A0ABU3W2Y1_9GAMM</name>
<dbReference type="RefSeq" id="WP_248168760.1">
    <property type="nucleotide sequence ID" value="NZ_BAABBC010000016.1"/>
</dbReference>
<gene>
    <name evidence="4" type="ORF">RYS15_19645</name>
</gene>
<feature type="compositionally biased region" description="Polar residues" evidence="1">
    <location>
        <begin position="41"/>
        <end position="65"/>
    </location>
</feature>
<feature type="domain" description="DUF4124" evidence="3">
    <location>
        <begin position="13"/>
        <end position="62"/>
    </location>
</feature>
<evidence type="ECO:0000259" key="3">
    <source>
        <dbReference type="Pfam" id="PF13511"/>
    </source>
</evidence>
<feature type="region of interest" description="Disordered" evidence="1">
    <location>
        <begin position="32"/>
        <end position="79"/>
    </location>
</feature>
<protein>
    <submittedName>
        <fullName evidence="4">DUF4124 domain-containing protein</fullName>
    </submittedName>
</protein>
<organism evidence="4 5">
    <name type="scientific">Marinobacter xestospongiae</name>
    <dbReference type="NCBI Taxonomy" id="994319"/>
    <lineage>
        <taxon>Bacteria</taxon>
        <taxon>Pseudomonadati</taxon>
        <taxon>Pseudomonadota</taxon>
        <taxon>Gammaproteobacteria</taxon>
        <taxon>Pseudomonadales</taxon>
        <taxon>Marinobacteraceae</taxon>
        <taxon>Marinobacter</taxon>
    </lineage>
</organism>
<evidence type="ECO:0000256" key="1">
    <source>
        <dbReference type="SAM" id="MobiDB-lite"/>
    </source>
</evidence>
<keyword evidence="5" id="KW-1185">Reference proteome</keyword>
<dbReference type="InterPro" id="IPR025392">
    <property type="entry name" value="DUF4124"/>
</dbReference>
<evidence type="ECO:0000313" key="4">
    <source>
        <dbReference type="EMBL" id="MDV2080908.1"/>
    </source>
</evidence>